<evidence type="ECO:0000313" key="2">
    <source>
        <dbReference type="EMBL" id="KAJ3834411.1"/>
    </source>
</evidence>
<dbReference type="AlphaFoldDB" id="A0AA38P1H7"/>
<feature type="chain" id="PRO_5041427972" evidence="1">
    <location>
        <begin position="17"/>
        <end position="171"/>
    </location>
</feature>
<evidence type="ECO:0000313" key="3">
    <source>
        <dbReference type="Proteomes" id="UP001163846"/>
    </source>
</evidence>
<sequence>MIILIPLLASWLLVEAATTAPTLTQFDQQRFYDRLWQTNLRGPRWTGNDNQNTLTSLVAQSMQFAGLDVQILNYTIDRWDPQWWSLSLSLKNGTVVGLPTTGYWPYSGDSGVAGVTGPIHDAGTFSVSDVTEKAIDSSLNLTGLPPAGSVVFFDNPSPTHNYSLPGYKLLG</sequence>
<reference evidence="2" key="1">
    <citation type="submission" date="2022-08" db="EMBL/GenBank/DDBJ databases">
        <authorList>
            <consortium name="DOE Joint Genome Institute"/>
            <person name="Min B."/>
            <person name="Riley R."/>
            <person name="Sierra-Patev S."/>
            <person name="Naranjo-Ortiz M."/>
            <person name="Looney B."/>
            <person name="Konkel Z."/>
            <person name="Slot J.C."/>
            <person name="Sakamoto Y."/>
            <person name="Steenwyk J.L."/>
            <person name="Rokas A."/>
            <person name="Carro J."/>
            <person name="Camarero S."/>
            <person name="Ferreira P."/>
            <person name="Molpeceres G."/>
            <person name="Ruiz-Duenas F.J."/>
            <person name="Serrano A."/>
            <person name="Henrissat B."/>
            <person name="Drula E."/>
            <person name="Hughes K.W."/>
            <person name="Mata J.L."/>
            <person name="Ishikawa N.K."/>
            <person name="Vargas-Isla R."/>
            <person name="Ushijima S."/>
            <person name="Smith C.A."/>
            <person name="Ahrendt S."/>
            <person name="Andreopoulos W."/>
            <person name="He G."/>
            <person name="Labutti K."/>
            <person name="Lipzen A."/>
            <person name="Ng V."/>
            <person name="Sandor L."/>
            <person name="Barry K."/>
            <person name="Martinez A.T."/>
            <person name="Xiao Y."/>
            <person name="Gibbons J.G."/>
            <person name="Terashima K."/>
            <person name="Hibbett D.S."/>
            <person name="Grigoriev I.V."/>
        </authorList>
    </citation>
    <scope>NUCLEOTIDE SEQUENCE</scope>
    <source>
        <strain evidence="2">TFB9207</strain>
    </source>
</reference>
<evidence type="ECO:0000256" key="1">
    <source>
        <dbReference type="SAM" id="SignalP"/>
    </source>
</evidence>
<keyword evidence="1" id="KW-0732">Signal</keyword>
<dbReference type="Proteomes" id="UP001163846">
    <property type="component" value="Unassembled WGS sequence"/>
</dbReference>
<proteinExistence type="predicted"/>
<feature type="signal peptide" evidence="1">
    <location>
        <begin position="1"/>
        <end position="16"/>
    </location>
</feature>
<comment type="caution">
    <text evidence="2">The sequence shown here is derived from an EMBL/GenBank/DDBJ whole genome shotgun (WGS) entry which is preliminary data.</text>
</comment>
<keyword evidence="3" id="KW-1185">Reference proteome</keyword>
<gene>
    <name evidence="2" type="ORF">F5878DRAFT_544872</name>
</gene>
<name>A0AA38P1H7_9AGAR</name>
<accession>A0AA38P1H7</accession>
<organism evidence="2 3">
    <name type="scientific">Lentinula raphanica</name>
    <dbReference type="NCBI Taxonomy" id="153919"/>
    <lineage>
        <taxon>Eukaryota</taxon>
        <taxon>Fungi</taxon>
        <taxon>Dikarya</taxon>
        <taxon>Basidiomycota</taxon>
        <taxon>Agaricomycotina</taxon>
        <taxon>Agaricomycetes</taxon>
        <taxon>Agaricomycetidae</taxon>
        <taxon>Agaricales</taxon>
        <taxon>Marasmiineae</taxon>
        <taxon>Omphalotaceae</taxon>
        <taxon>Lentinula</taxon>
    </lineage>
</organism>
<dbReference type="EMBL" id="MU806536">
    <property type="protein sequence ID" value="KAJ3834411.1"/>
    <property type="molecule type" value="Genomic_DNA"/>
</dbReference>
<protein>
    <submittedName>
        <fullName evidence="2">Uncharacterized protein</fullName>
    </submittedName>
</protein>